<dbReference type="PROSITE" id="PS00211">
    <property type="entry name" value="ABC_TRANSPORTER_1"/>
    <property type="match status" value="2"/>
</dbReference>
<evidence type="ECO:0000256" key="13">
    <source>
        <dbReference type="ARBA" id="ARBA00023136"/>
    </source>
</evidence>
<dbReference type="SUPFAM" id="SSF52540">
    <property type="entry name" value="P-loop containing nucleoside triphosphate hydrolases"/>
    <property type="match status" value="2"/>
</dbReference>
<dbReference type="AlphaFoldDB" id="A0A7K7CZU7"/>
<evidence type="ECO:0000256" key="20">
    <source>
        <dbReference type="SAM" id="Phobius"/>
    </source>
</evidence>
<feature type="transmembrane region" description="Helical" evidence="20">
    <location>
        <begin position="265"/>
        <end position="284"/>
    </location>
</feature>
<comment type="caution">
    <text evidence="23">The sequence shown here is derived from an EMBL/GenBank/DDBJ whole genome shotgun (WGS) entry which is preliminary data.</text>
</comment>
<evidence type="ECO:0000256" key="11">
    <source>
        <dbReference type="ARBA" id="ARBA00022967"/>
    </source>
</evidence>
<evidence type="ECO:0000256" key="15">
    <source>
        <dbReference type="ARBA" id="ARBA00051060"/>
    </source>
</evidence>
<evidence type="ECO:0000313" key="24">
    <source>
        <dbReference type="Proteomes" id="UP000578259"/>
    </source>
</evidence>
<evidence type="ECO:0000256" key="2">
    <source>
        <dbReference type="ARBA" id="ARBA00007577"/>
    </source>
</evidence>
<evidence type="ECO:0000256" key="12">
    <source>
        <dbReference type="ARBA" id="ARBA00022989"/>
    </source>
</evidence>
<dbReference type="EC" id="7.6.2.2" evidence="3"/>
<evidence type="ECO:0000256" key="5">
    <source>
        <dbReference type="ARBA" id="ARBA00022475"/>
    </source>
</evidence>
<protein>
    <recommendedName>
        <fullName evidence="17">ATP-binding cassette sub-family B member 5</fullName>
        <ecNumber evidence="3">7.6.2.2</ecNumber>
    </recommendedName>
    <alternativeName>
        <fullName evidence="19">ABCB5 P-gp</fullName>
    </alternativeName>
    <alternativeName>
        <fullName evidence="18">p-glycoprotein ABCB5</fullName>
    </alternativeName>
</protein>
<dbReference type="GO" id="GO:0030154">
    <property type="term" value="P:cell differentiation"/>
    <property type="evidence" value="ECO:0007669"/>
    <property type="project" value="UniProtKB-KW"/>
</dbReference>
<feature type="non-terminal residue" evidence="23">
    <location>
        <position position="1238"/>
    </location>
</feature>
<evidence type="ECO:0000256" key="1">
    <source>
        <dbReference type="ARBA" id="ARBA00004651"/>
    </source>
</evidence>
<sequence>FRYADGVDVLLMIVGLVAAAANGTGMPLMIIIFGEMTNSFVLSGVQYNGKNFHFLFTDTSVNNSSCPSDPGVDIEGEMTKFAYYYVGIGFAVLILSIIQVWTFLVTATRQTARIRQKFFFAVLHQEMAWFDTTQIGALNTRLTDDINTIREGIGDKISIFLQFFSTFVSGLIIGFIYGWKLTLVVMSVSPLLAASAAVWSTLLASLTAKELSAYAKAGAVAEEVLTAIRTVVAFNGQQKALEKYDANLEMAKHVGMKKSITTNTCLGLSQFFIFGSYALAFWYGTKLTAEDPHYDIGRVLIVFFSVLVGAFSLGQAAPNLESMANARGAAYEVYKIINKKRLIDSSSKEGYKPDKLVGEIEFKNIHFSYPSRPDVKILKGLNLKVQTGKTIALVGASGCGKSTTVQLLQRFYDPDQGEITLDGRDIRTLNTKWLRENIGIVSQEPVLFATTIAENIRYGREDISDAEIEQAAKEANAFDFISRLPDKFNTMVGERGAQLSGGQKQRIAIARALARNPKILLLDEATSALDTQSESIVQAALDKARAGRTTIVIAHRLSTIRTADTIAGFEKGVVVEQGTHSELMLQKGVYYSLVMQQVKANLFTFFLHFTKFAVRVLGHETAKQQISSIEDFQHFTKTVHCSRPNEHPLSGEFYEENLPVVPYLKILALNKPEWFYVLLGMIAAAVIGAVHPAFAVIFGKIIGAFQERDPEKRSKNTVLLSLLFLLLGVIILAAYIIQGFMFGKSGETLTMRLRSLSFRALLQQEIGWYDDQKNAVGVLLTRLATDASQVKGATGSRLALMTMTAFTLVTAIIIAFVYGWQLTLLILACIPFIVGANAVSASSMSGHAAEDQKALEEAGRISTESVENIRTVASLTKEEAFYERYVACLNHTYRKSLRKAPFYGFTYGIAQCSEYFINAAVFRFGAWLIANCLTNFENVFIVFSSVIFAAMNVGQSSSMAPDYGKARMSAQRIFQLLDRKPLIDSYSEQGEKLSHFEGNIEFRNVHFVYPTRPEVQVLQGLNVKVKKGQTLALVGSSGCGKSTSIQLLERFYDPVEGQVLADGFDTKSLHLQWLRSRLGLVSQEPILFDCSIAENIQYGDNSRVVSQEEIEEAAKAANIHAFIEKLPEKYNTRVGEKGTQLSGGQKQRIAIARALVRNPAVLLLDEATSALDTESEKIVQKALDNARQGRTCIVIAHRLSTVQTADIIVVIQNGRVVEQGTHSQLLAKEGHYYALVNA</sequence>
<dbReference type="PANTHER" id="PTHR43394:SF20">
    <property type="entry name" value="ATP BINDING CASSETTE SUBFAMILY B MEMBER 5"/>
    <property type="match status" value="1"/>
</dbReference>
<dbReference type="GO" id="GO:0090374">
    <property type="term" value="P:oligopeptide export from mitochondrion"/>
    <property type="evidence" value="ECO:0007669"/>
    <property type="project" value="TreeGrafter"/>
</dbReference>
<dbReference type="InterPro" id="IPR003439">
    <property type="entry name" value="ABC_transporter-like_ATP-bd"/>
</dbReference>
<dbReference type="InterPro" id="IPR036640">
    <property type="entry name" value="ABC1_TM_sf"/>
</dbReference>
<dbReference type="Gene3D" id="3.40.50.300">
    <property type="entry name" value="P-loop containing nucleotide triphosphate hydrolases"/>
    <property type="match status" value="2"/>
</dbReference>
<comment type="subcellular location">
    <subcellularLocation>
        <location evidence="1">Cell membrane</location>
        <topology evidence="1">Multi-pass membrane protein</topology>
    </subcellularLocation>
</comment>
<keyword evidence="13 20" id="KW-0472">Membrane</keyword>
<dbReference type="GO" id="GO:0008559">
    <property type="term" value="F:ABC-type xenobiotic transporter activity"/>
    <property type="evidence" value="ECO:0007669"/>
    <property type="project" value="UniProtKB-EC"/>
</dbReference>
<feature type="transmembrane region" description="Helical" evidence="20">
    <location>
        <begin position="183"/>
        <end position="206"/>
    </location>
</feature>
<evidence type="ECO:0000256" key="17">
    <source>
        <dbReference type="ARBA" id="ARBA00074194"/>
    </source>
</evidence>
<dbReference type="PROSITE" id="PS50929">
    <property type="entry name" value="ABC_TM1F"/>
    <property type="match status" value="2"/>
</dbReference>
<keyword evidence="14" id="KW-0325">Glycoprotein</keyword>
<evidence type="ECO:0000256" key="16">
    <source>
        <dbReference type="ARBA" id="ARBA00059665"/>
    </source>
</evidence>
<dbReference type="GO" id="GO:0005524">
    <property type="term" value="F:ATP binding"/>
    <property type="evidence" value="ECO:0007669"/>
    <property type="project" value="UniProtKB-KW"/>
</dbReference>
<feature type="transmembrane region" description="Helical" evidence="20">
    <location>
        <begin position="798"/>
        <end position="818"/>
    </location>
</feature>
<feature type="transmembrane region" description="Helical" evidence="20">
    <location>
        <begin position="296"/>
        <end position="317"/>
    </location>
</feature>
<keyword evidence="5" id="KW-1003">Cell membrane</keyword>
<feature type="domain" description="ABC transmembrane type-1" evidence="22">
    <location>
        <begin position="678"/>
        <end position="965"/>
    </location>
</feature>
<dbReference type="Proteomes" id="UP000578259">
    <property type="component" value="Unassembled WGS sequence"/>
</dbReference>
<evidence type="ECO:0000256" key="8">
    <source>
        <dbReference type="ARBA" id="ARBA00022741"/>
    </source>
</evidence>
<keyword evidence="4" id="KW-0813">Transport</keyword>
<feature type="transmembrane region" description="Helical" evidence="20">
    <location>
        <begin position="824"/>
        <end position="844"/>
    </location>
</feature>
<dbReference type="Gene3D" id="1.20.1560.10">
    <property type="entry name" value="ABC transporter type 1, transmembrane domain"/>
    <property type="match status" value="1"/>
</dbReference>
<keyword evidence="9" id="KW-0221">Differentiation</keyword>
<dbReference type="Pfam" id="PF00005">
    <property type="entry name" value="ABC_tran"/>
    <property type="match status" value="2"/>
</dbReference>
<dbReference type="GO" id="GO:0005743">
    <property type="term" value="C:mitochondrial inner membrane"/>
    <property type="evidence" value="ECO:0007669"/>
    <property type="project" value="TreeGrafter"/>
</dbReference>
<evidence type="ECO:0000313" key="23">
    <source>
        <dbReference type="EMBL" id="NWY26361.1"/>
    </source>
</evidence>
<keyword evidence="8" id="KW-0547">Nucleotide-binding</keyword>
<feature type="domain" description="ABC transporter" evidence="21">
    <location>
        <begin position="360"/>
        <end position="596"/>
    </location>
</feature>
<dbReference type="FunFam" id="1.20.1560.10:FF:000046">
    <property type="entry name" value="ATP-binding cassette subfamily B member 11"/>
    <property type="match status" value="1"/>
</dbReference>
<dbReference type="GO" id="GO:0005886">
    <property type="term" value="C:plasma membrane"/>
    <property type="evidence" value="ECO:0007669"/>
    <property type="project" value="UniProtKB-SubCell"/>
</dbReference>
<dbReference type="CDD" id="cd03249">
    <property type="entry name" value="ABC_MTABC3_MDL1_MDL2"/>
    <property type="match status" value="2"/>
</dbReference>
<evidence type="ECO:0000256" key="10">
    <source>
        <dbReference type="ARBA" id="ARBA00022840"/>
    </source>
</evidence>
<keyword evidence="7" id="KW-0677">Repeat</keyword>
<dbReference type="PANTHER" id="PTHR43394">
    <property type="entry name" value="ATP-DEPENDENT PERMEASE MDL1, MITOCHONDRIAL"/>
    <property type="match status" value="1"/>
</dbReference>
<evidence type="ECO:0000259" key="22">
    <source>
        <dbReference type="PROSITE" id="PS50929"/>
    </source>
</evidence>
<dbReference type="PROSITE" id="PS50893">
    <property type="entry name" value="ABC_TRANSPORTER_2"/>
    <property type="match status" value="2"/>
</dbReference>
<comment type="catalytic activity">
    <reaction evidence="15">
        <text>daunorubicin(in) + ATP + H2O = daunorubicin(out) + ADP + phosphate + H(+)</text>
        <dbReference type="Rhea" id="RHEA:33147"/>
        <dbReference type="ChEBI" id="CHEBI:15377"/>
        <dbReference type="ChEBI" id="CHEBI:15378"/>
        <dbReference type="ChEBI" id="CHEBI:30616"/>
        <dbReference type="ChEBI" id="CHEBI:43474"/>
        <dbReference type="ChEBI" id="CHEBI:64677"/>
        <dbReference type="ChEBI" id="CHEBI:456216"/>
        <dbReference type="EC" id="7.6.2.2"/>
    </reaction>
    <physiologicalReaction direction="left-to-right" evidence="15">
        <dbReference type="Rhea" id="RHEA:33148"/>
    </physiologicalReaction>
</comment>
<dbReference type="InterPro" id="IPR011527">
    <property type="entry name" value="ABC1_TM_dom"/>
</dbReference>
<evidence type="ECO:0000256" key="7">
    <source>
        <dbReference type="ARBA" id="ARBA00022737"/>
    </source>
</evidence>
<dbReference type="GO" id="GO:0015421">
    <property type="term" value="F:ABC-type oligopeptide transporter activity"/>
    <property type="evidence" value="ECO:0007669"/>
    <property type="project" value="TreeGrafter"/>
</dbReference>
<comment type="similarity">
    <text evidence="2">Belongs to the ABC transporter superfamily. ABCB family. Multidrug resistance exporter (TC 3.A.1.201) subfamily.</text>
</comment>
<dbReference type="InterPro" id="IPR017871">
    <property type="entry name" value="ABC_transporter-like_CS"/>
</dbReference>
<keyword evidence="6 20" id="KW-0812">Transmembrane</keyword>
<dbReference type="GO" id="GO:0016887">
    <property type="term" value="F:ATP hydrolysis activity"/>
    <property type="evidence" value="ECO:0007669"/>
    <property type="project" value="InterPro"/>
</dbReference>
<dbReference type="FunFam" id="1.20.1560.10:FF:000018">
    <property type="entry name" value="ATP-binding cassette subfamily B member 11"/>
    <property type="match status" value="1"/>
</dbReference>
<comment type="function">
    <text evidence="16">Energy-dependent efflux transporter responsible for decreased drug accumulation in multidrug-resistant cells. Specifically present in limbal stem cells, where it plays a key role in corneal development and repair.</text>
</comment>
<evidence type="ECO:0000256" key="6">
    <source>
        <dbReference type="ARBA" id="ARBA00022692"/>
    </source>
</evidence>
<gene>
    <name evidence="23" type="primary">Abcb1</name>
    <name evidence="23" type="ORF">PHEMEL_R08913</name>
</gene>
<dbReference type="Pfam" id="PF00664">
    <property type="entry name" value="ABC_membrane"/>
    <property type="match status" value="2"/>
</dbReference>
<keyword evidence="11" id="KW-1278">Translocase</keyword>
<feature type="domain" description="ABC transporter" evidence="21">
    <location>
        <begin position="1000"/>
        <end position="1238"/>
    </location>
</feature>
<dbReference type="InterPro" id="IPR003593">
    <property type="entry name" value="AAA+_ATPase"/>
</dbReference>
<accession>A0A7K7CZU7</accession>
<dbReference type="SMART" id="SM00382">
    <property type="entry name" value="AAA"/>
    <property type="match status" value="2"/>
</dbReference>
<dbReference type="CDD" id="cd18577">
    <property type="entry name" value="ABC_6TM_Pgp_ABCB1_D1_like"/>
    <property type="match status" value="1"/>
</dbReference>
<evidence type="ECO:0000256" key="3">
    <source>
        <dbReference type="ARBA" id="ARBA00012191"/>
    </source>
</evidence>
<feature type="transmembrane region" description="Helical" evidence="20">
    <location>
        <begin position="159"/>
        <end position="177"/>
    </location>
</feature>
<dbReference type="CDD" id="cd18578">
    <property type="entry name" value="ABC_6TM_Pgp_ABCB1_D2_like"/>
    <property type="match status" value="1"/>
</dbReference>
<evidence type="ECO:0000256" key="4">
    <source>
        <dbReference type="ARBA" id="ARBA00022448"/>
    </source>
</evidence>
<dbReference type="SUPFAM" id="SSF90123">
    <property type="entry name" value="ABC transporter transmembrane region"/>
    <property type="match status" value="2"/>
</dbReference>
<dbReference type="InterPro" id="IPR039421">
    <property type="entry name" value="Type_1_exporter"/>
</dbReference>
<feature type="transmembrane region" description="Helical" evidence="20">
    <location>
        <begin position="82"/>
        <end position="107"/>
    </location>
</feature>
<reference evidence="23 24" key="1">
    <citation type="submission" date="2019-09" db="EMBL/GenBank/DDBJ databases">
        <title>Bird 10,000 Genomes (B10K) Project - Family phase.</title>
        <authorList>
            <person name="Zhang G."/>
        </authorList>
    </citation>
    <scope>NUCLEOTIDE SEQUENCE [LARGE SCALE GENOMIC DNA]</scope>
    <source>
        <strain evidence="23">OUT-0018</strain>
        <tissue evidence="23">Muscle</tissue>
    </source>
</reference>
<dbReference type="InterPro" id="IPR027417">
    <property type="entry name" value="P-loop_NTPase"/>
</dbReference>
<keyword evidence="10" id="KW-0067">ATP-binding</keyword>
<evidence type="ECO:0000256" key="9">
    <source>
        <dbReference type="ARBA" id="ARBA00022782"/>
    </source>
</evidence>
<feature type="transmembrane region" description="Helical" evidence="20">
    <location>
        <begin position="718"/>
        <end position="742"/>
    </location>
</feature>
<dbReference type="EMBL" id="VZSJ01000774">
    <property type="protein sequence ID" value="NWY26361.1"/>
    <property type="molecule type" value="Genomic_DNA"/>
</dbReference>
<organism evidence="23 24">
    <name type="scientific">Pheucticus melanocephalus</name>
    <name type="common">Black-headed grosbeak</name>
    <name type="synonym">Guiraca melanocephala</name>
    <dbReference type="NCBI Taxonomy" id="371919"/>
    <lineage>
        <taxon>Eukaryota</taxon>
        <taxon>Metazoa</taxon>
        <taxon>Chordata</taxon>
        <taxon>Craniata</taxon>
        <taxon>Vertebrata</taxon>
        <taxon>Euteleostomi</taxon>
        <taxon>Archelosauria</taxon>
        <taxon>Archosauria</taxon>
        <taxon>Dinosauria</taxon>
        <taxon>Saurischia</taxon>
        <taxon>Theropoda</taxon>
        <taxon>Coelurosauria</taxon>
        <taxon>Aves</taxon>
        <taxon>Neognathae</taxon>
        <taxon>Neoaves</taxon>
        <taxon>Telluraves</taxon>
        <taxon>Australaves</taxon>
        <taxon>Passeriformes</taxon>
        <taxon>Cardinalidae</taxon>
        <taxon>Pheucticus</taxon>
    </lineage>
</organism>
<feature type="non-terminal residue" evidence="23">
    <location>
        <position position="1"/>
    </location>
</feature>
<keyword evidence="12 20" id="KW-1133">Transmembrane helix</keyword>
<evidence type="ECO:0000259" key="21">
    <source>
        <dbReference type="PROSITE" id="PS50893"/>
    </source>
</evidence>
<evidence type="ECO:0000256" key="19">
    <source>
        <dbReference type="ARBA" id="ARBA00080433"/>
    </source>
</evidence>
<dbReference type="FunFam" id="3.40.50.300:FF:000302">
    <property type="entry name" value="ATP-binding cassette subfamily B member 5"/>
    <property type="match status" value="1"/>
</dbReference>
<proteinExistence type="inferred from homology"/>
<evidence type="ECO:0000256" key="14">
    <source>
        <dbReference type="ARBA" id="ARBA00023180"/>
    </source>
</evidence>
<feature type="transmembrane region" description="Helical" evidence="20">
    <location>
        <begin position="9"/>
        <end position="33"/>
    </location>
</feature>
<feature type="transmembrane region" description="Helical" evidence="20">
    <location>
        <begin position="674"/>
        <end position="698"/>
    </location>
</feature>
<evidence type="ECO:0000256" key="18">
    <source>
        <dbReference type="ARBA" id="ARBA00079340"/>
    </source>
</evidence>
<name>A0A7K7CZU7_PHEME</name>
<dbReference type="FunFam" id="3.40.50.300:FF:000479">
    <property type="entry name" value="Multidrug resistance protein 1A"/>
    <property type="match status" value="1"/>
</dbReference>
<keyword evidence="24" id="KW-1185">Reference proteome</keyword>
<feature type="domain" description="ABC transmembrane type-1" evidence="22">
    <location>
        <begin position="13"/>
        <end position="325"/>
    </location>
</feature>